<reference evidence="1" key="1">
    <citation type="submission" date="2020-05" db="EMBL/GenBank/DDBJ databases">
        <authorList>
            <person name="Chiriac C."/>
            <person name="Salcher M."/>
            <person name="Ghai R."/>
            <person name="Kavagutti S V."/>
        </authorList>
    </citation>
    <scope>NUCLEOTIDE SEQUENCE</scope>
</reference>
<protein>
    <submittedName>
        <fullName evidence="1">Unannotated protein</fullName>
    </submittedName>
</protein>
<gene>
    <name evidence="1" type="ORF">UFOPK2880_00890</name>
</gene>
<dbReference type="InterPro" id="IPR029058">
    <property type="entry name" value="AB_hydrolase_fold"/>
</dbReference>
<name>A0A6J6VL22_9ZZZZ</name>
<dbReference type="EMBL" id="CAEZZP010000047">
    <property type="protein sequence ID" value="CAB4772294.1"/>
    <property type="molecule type" value="Genomic_DNA"/>
</dbReference>
<organism evidence="1">
    <name type="scientific">freshwater metagenome</name>
    <dbReference type="NCBI Taxonomy" id="449393"/>
    <lineage>
        <taxon>unclassified sequences</taxon>
        <taxon>metagenomes</taxon>
        <taxon>ecological metagenomes</taxon>
    </lineage>
</organism>
<evidence type="ECO:0000313" key="1">
    <source>
        <dbReference type="EMBL" id="CAB4772294.1"/>
    </source>
</evidence>
<dbReference type="SUPFAM" id="SSF53474">
    <property type="entry name" value="alpha/beta-Hydrolases"/>
    <property type="match status" value="1"/>
</dbReference>
<sequence>MKNAIGPNAHLVAIENAGHSVHLEQPEHCQSVIASFLGRPS</sequence>
<accession>A0A6J6VL22</accession>
<proteinExistence type="predicted"/>
<dbReference type="Gene3D" id="3.40.50.1820">
    <property type="entry name" value="alpha/beta hydrolase"/>
    <property type="match status" value="1"/>
</dbReference>
<dbReference type="AlphaFoldDB" id="A0A6J6VL22"/>